<sequence length="59" mass="7118">MRKVEYPQLDDKRNKIIEQLVNDGIYKIHGKQLYELSYYELMKQFTTYTTGRMHLGGFD</sequence>
<evidence type="ECO:0000313" key="2">
    <source>
        <dbReference type="Proteomes" id="UP001282284"/>
    </source>
</evidence>
<dbReference type="InterPro" id="IPR025072">
    <property type="entry name" value="Fur_reg_FbpA"/>
</dbReference>
<reference evidence="1 2" key="1">
    <citation type="submission" date="2023-06" db="EMBL/GenBank/DDBJ databases">
        <title>Sporosarcina sp. nov., isolated from Korean traditional fermented seafood 'Jeotgal'.</title>
        <authorList>
            <person name="Yang A.I."/>
            <person name="Shin N.-R."/>
        </authorList>
    </citation>
    <scope>NUCLEOTIDE SEQUENCE [LARGE SCALE GENOMIC DNA]</scope>
    <source>
        <strain evidence="1 2">KCTC13119</strain>
    </source>
</reference>
<dbReference type="EMBL" id="JAUBDI010000019">
    <property type="protein sequence ID" value="MDW0114628.1"/>
    <property type="molecule type" value="Genomic_DNA"/>
</dbReference>
<dbReference type="RefSeq" id="WP_317945805.1">
    <property type="nucleotide sequence ID" value="NZ_JAUBDI010000019.1"/>
</dbReference>
<accession>A0ABU4GCA8</accession>
<dbReference type="Pfam" id="PF13076">
    <property type="entry name" value="Fur_reg_FbpA"/>
    <property type="match status" value="1"/>
</dbReference>
<organism evidence="1 2">
    <name type="scientific">Sporosarcina saromensis</name>
    <dbReference type="NCBI Taxonomy" id="359365"/>
    <lineage>
        <taxon>Bacteria</taxon>
        <taxon>Bacillati</taxon>
        <taxon>Bacillota</taxon>
        <taxon>Bacilli</taxon>
        <taxon>Bacillales</taxon>
        <taxon>Caryophanaceae</taxon>
        <taxon>Sporosarcina</taxon>
    </lineage>
</organism>
<gene>
    <name evidence="1" type="ORF">QT711_15630</name>
</gene>
<evidence type="ECO:0000313" key="1">
    <source>
        <dbReference type="EMBL" id="MDW0114628.1"/>
    </source>
</evidence>
<comment type="caution">
    <text evidence="1">The sequence shown here is derived from an EMBL/GenBank/DDBJ whole genome shotgun (WGS) entry which is preliminary data.</text>
</comment>
<dbReference type="Proteomes" id="UP001282284">
    <property type="component" value="Unassembled WGS sequence"/>
</dbReference>
<proteinExistence type="predicted"/>
<protein>
    <submittedName>
        <fullName evidence="1">Fur-regulated basic protein FbpA</fullName>
    </submittedName>
</protein>
<keyword evidence="2" id="KW-1185">Reference proteome</keyword>
<name>A0ABU4GCA8_9BACL</name>